<organism evidence="2 3">
    <name type="scientific">Pontibacillus salicampi</name>
    <dbReference type="NCBI Taxonomy" id="1449801"/>
    <lineage>
        <taxon>Bacteria</taxon>
        <taxon>Bacillati</taxon>
        <taxon>Bacillota</taxon>
        <taxon>Bacilli</taxon>
        <taxon>Bacillales</taxon>
        <taxon>Bacillaceae</taxon>
        <taxon>Pontibacillus</taxon>
    </lineage>
</organism>
<keyword evidence="3" id="KW-1185">Reference proteome</keyword>
<accession>A0ABV6LLF7</accession>
<protein>
    <submittedName>
        <fullName evidence="2">RNase H family protein</fullName>
    </submittedName>
</protein>
<dbReference type="PANTHER" id="PTHR47723:SF19">
    <property type="entry name" value="POLYNUCLEOTIDYL TRANSFERASE, RIBONUCLEASE H-LIKE SUPERFAMILY PROTEIN"/>
    <property type="match status" value="1"/>
</dbReference>
<evidence type="ECO:0000313" key="2">
    <source>
        <dbReference type="EMBL" id="MFC0523225.1"/>
    </source>
</evidence>
<dbReference type="InterPro" id="IPR012337">
    <property type="entry name" value="RNaseH-like_sf"/>
</dbReference>
<dbReference type="InterPro" id="IPR053151">
    <property type="entry name" value="RNase_H-like"/>
</dbReference>
<evidence type="ECO:0000313" key="3">
    <source>
        <dbReference type="Proteomes" id="UP001589836"/>
    </source>
</evidence>
<dbReference type="Pfam" id="PF13456">
    <property type="entry name" value="RVT_3"/>
    <property type="match status" value="1"/>
</dbReference>
<dbReference type="RefSeq" id="WP_377345768.1">
    <property type="nucleotide sequence ID" value="NZ_JBHLTP010000003.1"/>
</dbReference>
<evidence type="ECO:0000259" key="1">
    <source>
        <dbReference type="PROSITE" id="PS50879"/>
    </source>
</evidence>
<dbReference type="InterPro" id="IPR036397">
    <property type="entry name" value="RNaseH_sf"/>
</dbReference>
<dbReference type="InterPro" id="IPR002156">
    <property type="entry name" value="RNaseH_domain"/>
</dbReference>
<dbReference type="PANTHER" id="PTHR47723">
    <property type="entry name" value="OS05G0353850 PROTEIN"/>
    <property type="match status" value="1"/>
</dbReference>
<feature type="domain" description="RNase H type-1" evidence="1">
    <location>
        <begin position="1"/>
        <end position="127"/>
    </location>
</feature>
<comment type="caution">
    <text evidence="2">The sequence shown here is derived from an EMBL/GenBank/DDBJ whole genome shotgun (WGS) entry which is preliminary data.</text>
</comment>
<gene>
    <name evidence="2" type="ORF">ACFFGV_06400</name>
</gene>
<dbReference type="CDD" id="cd09279">
    <property type="entry name" value="RNase_HI_like"/>
    <property type="match status" value="1"/>
</dbReference>
<dbReference type="PROSITE" id="PS50879">
    <property type="entry name" value="RNASE_H_1"/>
    <property type="match status" value="1"/>
</dbReference>
<dbReference type="EMBL" id="JBHLTP010000003">
    <property type="protein sequence ID" value="MFC0523225.1"/>
    <property type="molecule type" value="Genomic_DNA"/>
</dbReference>
<sequence>MIEVYVDGASQGDPGPSGAGVYIKQSGNHFDHSIFLGTMSNHEAEFHAVIHALRICQQQFPNDIISIRSDSRLVVDAVEKSYTKKELFRPLLEELQQLGTLFPIYFIKWIPNKQNKRADELARQAIHKQK</sequence>
<name>A0ABV6LLF7_9BACI</name>
<reference evidence="2 3" key="1">
    <citation type="submission" date="2024-09" db="EMBL/GenBank/DDBJ databases">
        <authorList>
            <person name="Sun Q."/>
            <person name="Mori K."/>
        </authorList>
    </citation>
    <scope>NUCLEOTIDE SEQUENCE [LARGE SCALE GENOMIC DNA]</scope>
    <source>
        <strain evidence="2 3">NCAIM B.02529</strain>
    </source>
</reference>
<dbReference type="Gene3D" id="3.30.420.10">
    <property type="entry name" value="Ribonuclease H-like superfamily/Ribonuclease H"/>
    <property type="match status" value="1"/>
</dbReference>
<proteinExistence type="predicted"/>
<dbReference type="SUPFAM" id="SSF53098">
    <property type="entry name" value="Ribonuclease H-like"/>
    <property type="match status" value="1"/>
</dbReference>
<dbReference type="Proteomes" id="UP001589836">
    <property type="component" value="Unassembled WGS sequence"/>
</dbReference>